<sequence>MCSERANDLCLFEDAPQRVWVVSWPGASRRATKAIGRDSVCLTPDAAGRKAVRSALLLFARARREHDTPPTTRHGRGLPPGYTQLDDIDGVDRDDHVGAADDGRDDGSHACDHVIDLSDSVNAASFLRMWCATMAPGEVFAFGWRNGDAACEGIGRIECRAAFGRPSRGRALGGDGSRDIFGPMTVITYVVLAAVIFCFFRMIFSRRT</sequence>
<feature type="transmembrane region" description="Helical" evidence="2">
    <location>
        <begin position="186"/>
        <end position="204"/>
    </location>
</feature>
<organism evidence="3 4">
    <name type="scientific">Pandoravirus japonicus</name>
    <dbReference type="NCBI Taxonomy" id="2823154"/>
    <lineage>
        <taxon>Viruses</taxon>
        <taxon>Pandoravirus</taxon>
    </lineage>
</organism>
<evidence type="ECO:0000313" key="4">
    <source>
        <dbReference type="Proteomes" id="UP001253637"/>
    </source>
</evidence>
<accession>A0A811BSF0</accession>
<feature type="region of interest" description="Disordered" evidence="1">
    <location>
        <begin position="66"/>
        <end position="105"/>
    </location>
</feature>
<name>A0A811BSF0_9VIRU</name>
<evidence type="ECO:0000256" key="1">
    <source>
        <dbReference type="SAM" id="MobiDB-lite"/>
    </source>
</evidence>
<evidence type="ECO:0000256" key="2">
    <source>
        <dbReference type="SAM" id="Phobius"/>
    </source>
</evidence>
<proteinExistence type="predicted"/>
<evidence type="ECO:0000313" key="3">
    <source>
        <dbReference type="EMBL" id="BCU03435.1"/>
    </source>
</evidence>
<keyword evidence="2" id="KW-0472">Membrane</keyword>
<protein>
    <submittedName>
        <fullName evidence="3">Uncharacterized protein</fullName>
    </submittedName>
</protein>
<keyword evidence="2" id="KW-0812">Transmembrane</keyword>
<dbReference type="Proteomes" id="UP001253637">
    <property type="component" value="Segment"/>
</dbReference>
<reference evidence="3" key="1">
    <citation type="submission" date="2021-04" db="EMBL/GenBank/DDBJ databases">
        <title>Draft Genome Sequence of Pandoravirus japonicus, Isolated from the Sabaishi River of Niigata, Japan.</title>
        <authorList>
            <person name="Hosokawa N."/>
            <person name="Takahashi H."/>
            <person name="Aoki K."/>
            <person name="Takemura M."/>
        </authorList>
    </citation>
    <scope>NUCLEOTIDE SEQUENCE</scope>
</reference>
<keyword evidence="2" id="KW-1133">Transmembrane helix</keyword>
<feature type="compositionally biased region" description="Basic and acidic residues" evidence="1">
    <location>
        <begin position="90"/>
        <end position="105"/>
    </location>
</feature>
<dbReference type="EMBL" id="LC625835">
    <property type="protein sequence ID" value="BCU03435.1"/>
    <property type="molecule type" value="Genomic_DNA"/>
</dbReference>